<dbReference type="AlphaFoldDB" id="A0A0J7KHB3"/>
<dbReference type="Pfam" id="PF17919">
    <property type="entry name" value="RT_RNaseH_2"/>
    <property type="match status" value="1"/>
</dbReference>
<proteinExistence type="predicted"/>
<organism evidence="4 5">
    <name type="scientific">Lasius niger</name>
    <name type="common">Black garden ant</name>
    <dbReference type="NCBI Taxonomy" id="67767"/>
    <lineage>
        <taxon>Eukaryota</taxon>
        <taxon>Metazoa</taxon>
        <taxon>Ecdysozoa</taxon>
        <taxon>Arthropoda</taxon>
        <taxon>Hexapoda</taxon>
        <taxon>Insecta</taxon>
        <taxon>Pterygota</taxon>
        <taxon>Neoptera</taxon>
        <taxon>Endopterygota</taxon>
        <taxon>Hymenoptera</taxon>
        <taxon>Apocrita</taxon>
        <taxon>Aculeata</taxon>
        <taxon>Formicoidea</taxon>
        <taxon>Formicidae</taxon>
        <taxon>Formicinae</taxon>
        <taxon>Lasius</taxon>
        <taxon>Lasius</taxon>
    </lineage>
</organism>
<dbReference type="InterPro" id="IPR051320">
    <property type="entry name" value="Viral_Replic_Matur_Polypro"/>
</dbReference>
<protein>
    <recommendedName>
        <fullName evidence="1">RNA-directed DNA polymerase</fullName>
        <ecNumber evidence="1">2.7.7.49</ecNumber>
    </recommendedName>
</protein>
<feature type="region of interest" description="Disordered" evidence="2">
    <location>
        <begin position="49"/>
        <end position="78"/>
    </location>
</feature>
<name>A0A0J7KHB3_LASNI</name>
<dbReference type="CDD" id="cd09274">
    <property type="entry name" value="RNase_HI_RT_Ty3"/>
    <property type="match status" value="1"/>
</dbReference>
<dbReference type="EMBL" id="LBMM01007331">
    <property type="protein sequence ID" value="KMQ89838.1"/>
    <property type="molecule type" value="Genomic_DNA"/>
</dbReference>
<dbReference type="OrthoDB" id="7699516at2759"/>
<dbReference type="InterPro" id="IPR043502">
    <property type="entry name" value="DNA/RNA_pol_sf"/>
</dbReference>
<evidence type="ECO:0000313" key="4">
    <source>
        <dbReference type="EMBL" id="KMQ89838.1"/>
    </source>
</evidence>
<reference evidence="4 5" key="1">
    <citation type="submission" date="2015-04" db="EMBL/GenBank/DDBJ databases">
        <title>Lasius niger genome sequencing.</title>
        <authorList>
            <person name="Konorov E.A."/>
            <person name="Nikitin M.A."/>
            <person name="Kirill M.V."/>
            <person name="Chang P."/>
        </authorList>
    </citation>
    <scope>NUCLEOTIDE SEQUENCE [LARGE SCALE GENOMIC DNA]</scope>
    <source>
        <tissue evidence="4">Whole</tissue>
    </source>
</reference>
<dbReference type="Proteomes" id="UP000036403">
    <property type="component" value="Unassembled WGS sequence"/>
</dbReference>
<evidence type="ECO:0000256" key="2">
    <source>
        <dbReference type="SAM" id="MobiDB-lite"/>
    </source>
</evidence>
<dbReference type="STRING" id="67767.A0A0J7KHB3"/>
<dbReference type="FunFam" id="3.30.70.270:FF:000020">
    <property type="entry name" value="Transposon Tf2-6 polyprotein-like Protein"/>
    <property type="match status" value="1"/>
</dbReference>
<dbReference type="SUPFAM" id="SSF56672">
    <property type="entry name" value="DNA/RNA polymerases"/>
    <property type="match status" value="1"/>
</dbReference>
<sequence length="373" mass="42182">MMSRKQLDKFTLAKLQDELLHFGITNPPNNHTACVDMVLDCLEKSTSNRNTMSSQAQEADGTADSPKSSTVQSSLESQALQQQKMFKQMLSALSNSNATTTNQSQVGPQPAPFHELDHCTTKYLKTSQWFQGNAAHHSFMWYVTQEVIASTSQKAKFKENKSSPKDLDHQKKKDGFVHTAMKCLFLKTIIEYLGYIVSPSGITLSTHHTEAVGNFKPLTKLGELQRFLGLTNYFRKFIKDYSIITKTLNLLLRKSVKFKFDNECIQAFNTLKSKLTSFPVLQLYNPLPETEMHTDASTIAIAGILLQKHKNGHWTSVVYYNQCTNKAEAKYHSYELEMLAIVKSIERLHVYLYGLDFTVVTDCHALVFAAKQG</sequence>
<gene>
    <name evidence="4" type="ORF">RF55_10474</name>
</gene>
<dbReference type="PANTHER" id="PTHR33064">
    <property type="entry name" value="POL PROTEIN"/>
    <property type="match status" value="1"/>
</dbReference>
<evidence type="ECO:0000256" key="1">
    <source>
        <dbReference type="ARBA" id="ARBA00012493"/>
    </source>
</evidence>
<dbReference type="PANTHER" id="PTHR33064:SF37">
    <property type="entry name" value="RIBONUCLEASE H"/>
    <property type="match status" value="1"/>
</dbReference>
<dbReference type="EC" id="2.7.7.49" evidence="1"/>
<comment type="caution">
    <text evidence="4">The sequence shown here is derived from an EMBL/GenBank/DDBJ whole genome shotgun (WGS) entry which is preliminary data.</text>
</comment>
<dbReference type="InterPro" id="IPR041577">
    <property type="entry name" value="RT_RNaseH_2"/>
</dbReference>
<evidence type="ECO:0000313" key="5">
    <source>
        <dbReference type="Proteomes" id="UP000036403"/>
    </source>
</evidence>
<evidence type="ECO:0000259" key="3">
    <source>
        <dbReference type="Pfam" id="PF17919"/>
    </source>
</evidence>
<dbReference type="InterPro" id="IPR043128">
    <property type="entry name" value="Rev_trsase/Diguanyl_cyclase"/>
</dbReference>
<dbReference type="GO" id="GO:0003964">
    <property type="term" value="F:RNA-directed DNA polymerase activity"/>
    <property type="evidence" value="ECO:0007669"/>
    <property type="project" value="UniProtKB-EC"/>
</dbReference>
<feature type="domain" description="Reverse transcriptase/retrotransposon-derived protein RNase H-like" evidence="3">
    <location>
        <begin position="261"/>
        <end position="359"/>
    </location>
</feature>
<keyword evidence="5" id="KW-1185">Reference proteome</keyword>
<dbReference type="Gene3D" id="3.30.70.270">
    <property type="match status" value="1"/>
</dbReference>
<accession>A0A0J7KHB3</accession>
<dbReference type="PaxDb" id="67767-A0A0J7KHB3"/>